<dbReference type="InterPro" id="IPR023299">
    <property type="entry name" value="ATPase_P-typ_cyto_dom_N"/>
</dbReference>
<dbReference type="Pfam" id="PF00403">
    <property type="entry name" value="HMA"/>
    <property type="match status" value="1"/>
</dbReference>
<dbReference type="FunFam" id="2.70.150.10:FF:000002">
    <property type="entry name" value="Copper-transporting ATPase 1, putative"/>
    <property type="match status" value="1"/>
</dbReference>
<dbReference type="Gene3D" id="3.30.70.100">
    <property type="match status" value="1"/>
</dbReference>
<accession>A0A3B0XCT6</accession>
<feature type="transmembrane region" description="Helical" evidence="15">
    <location>
        <begin position="455"/>
        <end position="475"/>
    </location>
</feature>
<keyword evidence="9" id="KW-0067">ATP-binding</keyword>
<keyword evidence="8" id="KW-0547">Nucleotide-binding</keyword>
<evidence type="ECO:0000256" key="2">
    <source>
        <dbReference type="ARBA" id="ARBA00006024"/>
    </source>
</evidence>
<dbReference type="CDD" id="cd02094">
    <property type="entry name" value="P-type_ATPase_Cu-like"/>
    <property type="match status" value="1"/>
</dbReference>
<feature type="transmembrane region" description="Helical" evidence="15">
    <location>
        <begin position="797"/>
        <end position="814"/>
    </location>
</feature>
<evidence type="ECO:0000256" key="1">
    <source>
        <dbReference type="ARBA" id="ARBA00004651"/>
    </source>
</evidence>
<dbReference type="PROSITE" id="PS01047">
    <property type="entry name" value="HMA_1"/>
    <property type="match status" value="1"/>
</dbReference>
<dbReference type="Gene3D" id="3.40.1110.10">
    <property type="entry name" value="Calcium-transporting ATPase, cytoplasmic domain N"/>
    <property type="match status" value="1"/>
</dbReference>
<evidence type="ECO:0000256" key="10">
    <source>
        <dbReference type="ARBA" id="ARBA00022842"/>
    </source>
</evidence>
<dbReference type="SFLD" id="SFLDS00003">
    <property type="entry name" value="Haloacid_Dehalogenase"/>
    <property type="match status" value="1"/>
</dbReference>
<dbReference type="InterPro" id="IPR023298">
    <property type="entry name" value="ATPase_P-typ_TM_dom_sf"/>
</dbReference>
<dbReference type="FunFam" id="3.30.70.100:FF:000001">
    <property type="entry name" value="ATPase copper transporting beta"/>
    <property type="match status" value="1"/>
</dbReference>
<dbReference type="EC" id="3.6.3.4" evidence="17"/>
<dbReference type="GO" id="GO:0005507">
    <property type="term" value="F:copper ion binding"/>
    <property type="evidence" value="ECO:0007669"/>
    <property type="project" value="TreeGrafter"/>
</dbReference>
<evidence type="ECO:0000256" key="8">
    <source>
        <dbReference type="ARBA" id="ARBA00022741"/>
    </source>
</evidence>
<dbReference type="InterPro" id="IPR023214">
    <property type="entry name" value="HAD_sf"/>
</dbReference>
<dbReference type="SUPFAM" id="SSF56784">
    <property type="entry name" value="HAD-like"/>
    <property type="match status" value="1"/>
</dbReference>
<evidence type="ECO:0000256" key="5">
    <source>
        <dbReference type="ARBA" id="ARBA00022553"/>
    </source>
</evidence>
<dbReference type="PRINTS" id="PR00119">
    <property type="entry name" value="CATATPASE"/>
</dbReference>
<feature type="transmembrane region" description="Helical" evidence="15">
    <location>
        <begin position="277"/>
        <end position="297"/>
    </location>
</feature>
<evidence type="ECO:0000256" key="7">
    <source>
        <dbReference type="ARBA" id="ARBA00022723"/>
    </source>
</evidence>
<dbReference type="InterPro" id="IPR017969">
    <property type="entry name" value="Heavy-metal-associated_CS"/>
</dbReference>
<dbReference type="AlphaFoldDB" id="A0A3B0XCT6"/>
<dbReference type="SFLD" id="SFLDF00027">
    <property type="entry name" value="p-type_atpase"/>
    <property type="match status" value="1"/>
</dbReference>
<keyword evidence="7" id="KW-0479">Metal-binding</keyword>
<dbReference type="SUPFAM" id="SSF81665">
    <property type="entry name" value="Calcium ATPase, transmembrane domain M"/>
    <property type="match status" value="1"/>
</dbReference>
<feature type="transmembrane region" description="Helical" evidence="15">
    <location>
        <begin position="481"/>
        <end position="501"/>
    </location>
</feature>
<feature type="transmembrane region" description="Helical" evidence="15">
    <location>
        <begin position="241"/>
        <end position="265"/>
    </location>
</feature>
<dbReference type="NCBIfam" id="TIGR01525">
    <property type="entry name" value="ATPase-IB_hvy"/>
    <property type="match status" value="1"/>
</dbReference>
<feature type="transmembrane region" description="Helical" evidence="15">
    <location>
        <begin position="207"/>
        <end position="229"/>
    </location>
</feature>
<dbReference type="InterPro" id="IPR006121">
    <property type="entry name" value="HMA_dom"/>
</dbReference>
<keyword evidence="4" id="KW-1003">Cell membrane</keyword>
<keyword evidence="14 15" id="KW-0472">Membrane</keyword>
<evidence type="ECO:0000256" key="6">
    <source>
        <dbReference type="ARBA" id="ARBA00022692"/>
    </source>
</evidence>
<dbReference type="GO" id="GO:0005886">
    <property type="term" value="C:plasma membrane"/>
    <property type="evidence" value="ECO:0007669"/>
    <property type="project" value="UniProtKB-SubCell"/>
</dbReference>
<keyword evidence="10" id="KW-0460">Magnesium</keyword>
<keyword evidence="5" id="KW-0597">Phosphoprotein</keyword>
<dbReference type="SUPFAM" id="SSF55008">
    <property type="entry name" value="HMA, heavy metal-associated domain"/>
    <property type="match status" value="1"/>
</dbReference>
<gene>
    <name evidence="17" type="ORF">MNBD_GAMMA10-821</name>
</gene>
<feature type="domain" description="HMA" evidence="16">
    <location>
        <begin position="123"/>
        <end position="189"/>
    </location>
</feature>
<dbReference type="CDD" id="cd00371">
    <property type="entry name" value="HMA"/>
    <property type="match status" value="1"/>
</dbReference>
<evidence type="ECO:0000256" key="4">
    <source>
        <dbReference type="ARBA" id="ARBA00022475"/>
    </source>
</evidence>
<dbReference type="GO" id="GO:0016887">
    <property type="term" value="F:ATP hydrolysis activity"/>
    <property type="evidence" value="ECO:0007669"/>
    <property type="project" value="InterPro"/>
</dbReference>
<keyword evidence="6 15" id="KW-0812">Transmembrane</keyword>
<evidence type="ECO:0000259" key="16">
    <source>
        <dbReference type="PROSITE" id="PS50846"/>
    </source>
</evidence>
<feature type="transmembrane region" description="Helical" evidence="15">
    <location>
        <begin position="303"/>
        <end position="321"/>
    </location>
</feature>
<dbReference type="GO" id="GO:0055070">
    <property type="term" value="P:copper ion homeostasis"/>
    <property type="evidence" value="ECO:0007669"/>
    <property type="project" value="TreeGrafter"/>
</dbReference>
<name>A0A3B0XCT6_9ZZZZ</name>
<dbReference type="InterPro" id="IPR021993">
    <property type="entry name" value="ATPase-cat-bd"/>
</dbReference>
<dbReference type="Pfam" id="PF12156">
    <property type="entry name" value="ATPase-cat_bd"/>
    <property type="match status" value="1"/>
</dbReference>
<keyword evidence="17" id="KW-0378">Hydrolase</keyword>
<evidence type="ECO:0000256" key="15">
    <source>
        <dbReference type="SAM" id="Phobius"/>
    </source>
</evidence>
<evidence type="ECO:0000256" key="14">
    <source>
        <dbReference type="ARBA" id="ARBA00023136"/>
    </source>
</evidence>
<evidence type="ECO:0000256" key="11">
    <source>
        <dbReference type="ARBA" id="ARBA00022967"/>
    </source>
</evidence>
<dbReference type="GO" id="GO:0043682">
    <property type="term" value="F:P-type divalent copper transporter activity"/>
    <property type="evidence" value="ECO:0007669"/>
    <property type="project" value="TreeGrafter"/>
</dbReference>
<dbReference type="Gene3D" id="3.40.50.1000">
    <property type="entry name" value="HAD superfamily/HAD-like"/>
    <property type="match status" value="1"/>
</dbReference>
<organism evidence="17">
    <name type="scientific">hydrothermal vent metagenome</name>
    <dbReference type="NCBI Taxonomy" id="652676"/>
    <lineage>
        <taxon>unclassified sequences</taxon>
        <taxon>metagenomes</taxon>
        <taxon>ecological metagenomes</taxon>
    </lineage>
</organism>
<evidence type="ECO:0000256" key="13">
    <source>
        <dbReference type="ARBA" id="ARBA00023065"/>
    </source>
</evidence>
<dbReference type="InterPro" id="IPR018303">
    <property type="entry name" value="ATPase_P-typ_P_site"/>
</dbReference>
<reference evidence="17" key="1">
    <citation type="submission" date="2018-06" db="EMBL/GenBank/DDBJ databases">
        <authorList>
            <person name="Zhirakovskaya E."/>
        </authorList>
    </citation>
    <scope>NUCLEOTIDE SEQUENCE</scope>
</reference>
<dbReference type="InterPro" id="IPR044492">
    <property type="entry name" value="P_typ_ATPase_HD_dom"/>
</dbReference>
<comment type="subcellular location">
    <subcellularLocation>
        <location evidence="1">Cell membrane</location>
        <topology evidence="1">Multi-pass membrane protein</topology>
    </subcellularLocation>
</comment>
<dbReference type="InterPro" id="IPR059000">
    <property type="entry name" value="ATPase_P-type_domA"/>
</dbReference>
<dbReference type="PANTHER" id="PTHR43520:SF5">
    <property type="entry name" value="CATION-TRANSPORTING P-TYPE ATPASE-RELATED"/>
    <property type="match status" value="1"/>
</dbReference>
<dbReference type="PRINTS" id="PR00120">
    <property type="entry name" value="HATPASE"/>
</dbReference>
<keyword evidence="12 15" id="KW-1133">Transmembrane helix</keyword>
<dbReference type="NCBIfam" id="TIGR01511">
    <property type="entry name" value="ATPase-IB1_Cu"/>
    <property type="match status" value="1"/>
</dbReference>
<dbReference type="PROSITE" id="PS50846">
    <property type="entry name" value="HMA_2"/>
    <property type="match status" value="1"/>
</dbReference>
<dbReference type="Pfam" id="PF00122">
    <property type="entry name" value="E1-E2_ATPase"/>
    <property type="match status" value="1"/>
</dbReference>
<keyword evidence="3" id="KW-0813">Transport</keyword>
<dbReference type="InterPro" id="IPR036163">
    <property type="entry name" value="HMA_dom_sf"/>
</dbReference>
<dbReference type="EMBL" id="UOFJ01000064">
    <property type="protein sequence ID" value="VAW62133.1"/>
    <property type="molecule type" value="Genomic_DNA"/>
</dbReference>
<dbReference type="InterPro" id="IPR008250">
    <property type="entry name" value="ATPase_P-typ_transduc_dom_A_sf"/>
</dbReference>
<dbReference type="InterPro" id="IPR036412">
    <property type="entry name" value="HAD-like_sf"/>
</dbReference>
<evidence type="ECO:0000256" key="3">
    <source>
        <dbReference type="ARBA" id="ARBA00022448"/>
    </source>
</evidence>
<dbReference type="NCBIfam" id="TIGR01494">
    <property type="entry name" value="ATPase_P-type"/>
    <property type="match status" value="1"/>
</dbReference>
<dbReference type="GO" id="GO:0005524">
    <property type="term" value="F:ATP binding"/>
    <property type="evidence" value="ECO:0007669"/>
    <property type="project" value="UniProtKB-KW"/>
</dbReference>
<dbReference type="EC" id="3.6.3.3" evidence="17"/>
<proteinExistence type="inferred from homology"/>
<dbReference type="InterPro" id="IPR027256">
    <property type="entry name" value="P-typ_ATPase_IB"/>
</dbReference>
<protein>
    <submittedName>
        <fullName evidence="17">Lead, cadmium, zinc and mercury transporting ATPase Copper-translocating P-type ATPase</fullName>
        <ecNumber evidence="17">3.6.3.3</ecNumber>
        <ecNumber evidence="17">3.6.3.4</ecNumber>
    </submittedName>
</protein>
<dbReference type="PANTHER" id="PTHR43520">
    <property type="entry name" value="ATP7, ISOFORM B"/>
    <property type="match status" value="1"/>
</dbReference>
<dbReference type="SFLD" id="SFLDG00002">
    <property type="entry name" value="C1.7:_P-type_atpase_like"/>
    <property type="match status" value="1"/>
</dbReference>
<keyword evidence="13" id="KW-0406">Ion transport</keyword>
<evidence type="ECO:0000256" key="9">
    <source>
        <dbReference type="ARBA" id="ARBA00022840"/>
    </source>
</evidence>
<evidence type="ECO:0000313" key="17">
    <source>
        <dbReference type="EMBL" id="VAW62133.1"/>
    </source>
</evidence>
<dbReference type="Pfam" id="PF00702">
    <property type="entry name" value="Hydrolase"/>
    <property type="match status" value="1"/>
</dbReference>
<dbReference type="SUPFAM" id="SSF81653">
    <property type="entry name" value="Calcium ATPase, transduction domain A"/>
    <property type="match status" value="1"/>
</dbReference>
<keyword evidence="11" id="KW-1278">Translocase</keyword>
<dbReference type="PROSITE" id="PS00154">
    <property type="entry name" value="ATPASE_E1_E2"/>
    <property type="match status" value="1"/>
</dbReference>
<comment type="similarity">
    <text evidence="2">Belongs to the cation transport ATPase (P-type) (TC 3.A.3) family. Type IB subfamily.</text>
</comment>
<dbReference type="Gene3D" id="2.70.150.10">
    <property type="entry name" value="Calcium-transporting ATPase, cytoplasmic transduction domain A"/>
    <property type="match status" value="1"/>
</dbReference>
<evidence type="ECO:0000256" key="12">
    <source>
        <dbReference type="ARBA" id="ARBA00022989"/>
    </source>
</evidence>
<sequence length="848" mass="92587">MSNTPQLASATDETNCFHCALPIDDSNRVEKNIQRIVRHFCCHGCSSVCEIIHDTGLAGFYQRTAQGQTLSPPPEPPQDSELYDIDAIQSEFVQGITQDITQSITQTSGDPPGNEAAPNPQRRQIHLIIEGIHCSACVWLIERSLARAQGIVDIKVNLANKQAFISWDNSQTKVSSIIQHLGRIGYAATPFNPHNAEGIIKKHNRALLLRMAFAAFSMMNLLWISIALYSGAHEGNFKNLFQWLGFALATPTLLYAGWPFLRGAWLSIRHLNPGMDLPIAIGAMATYSYSVFVTLSPSATGEVYYDTVVNFIFVILLGRFLEAKSKRHAICATQRLMELQPRVANIIRDNESHIVPIRALQINDKILIKPGEKIPVDGIIISGQSSVDEALLSGESAAVKKHTTDKVYAGTLNIDSALTARVSAILNHTALGQIIHLVEQAQASKAPIQCTADKIVPWFVGITLLLATITFIYWSGERFELALLAATSVLIITCPCAFGLATPMSVAVASGLAAQHGLLIKNAAVLEHLSAVRHFVFDKTGTLTEGKMRVQHIISHEDEDKHALLEKAAHLESLSEHPIAQAILAQAKQHNIKAQPEKVTHFHNHPGKGICGEINQQMLFMGNTRWLKENHITLQTEYLEQSSALEKKAISCIHIATETSHIGFIAISDSLRKDAKTLIANLRHSGIKLSLLSGDKQAVVEAVAHELGGMNVFAEVLPGGKDEVIQKLQRTGERIAMIGDGINDAPALTRADVSIAIGSGTDVSIASADIVLLNNELDKIRLATELSRRTLRTIRQNIALSIAYNIVMVPLAMMTLITPLFAAIAMPLSSLAVIANASRIRNLFKHQD</sequence>
<dbReference type="InterPro" id="IPR001757">
    <property type="entry name" value="P_typ_ATPase"/>
</dbReference>